<proteinExistence type="inferred from homology"/>
<dbReference type="SUPFAM" id="SSF158568">
    <property type="entry name" value="AF1862-like"/>
    <property type="match status" value="1"/>
</dbReference>
<dbReference type="GO" id="GO:0051607">
    <property type="term" value="P:defense response to virus"/>
    <property type="evidence" value="ECO:0007669"/>
    <property type="project" value="UniProtKB-KW"/>
</dbReference>
<keyword evidence="4" id="KW-0051">Antiviral defense</keyword>
<dbReference type="NCBIfam" id="TIGR01881">
    <property type="entry name" value="cas_Cmr5"/>
    <property type="match status" value="1"/>
</dbReference>
<gene>
    <name evidence="7" type="ORF">PN36_11680</name>
</gene>
<keyword evidence="8" id="KW-1185">Reference proteome</keyword>
<sequence>MPSKLKTKTTKTEKKEVNPESQEKETIQTMQQQRAKFALEGVKRAAEKLSRAAQNEYCSHVAGLPFMIHANGLGQSAAFYSSKAIGSETNDYRLIYELLSDWLKEPGQPFEGKELLEGITQCDMSSYLVAQAEAMVFMNWARKFAIAFMQGDN</sequence>
<evidence type="ECO:0000313" key="7">
    <source>
        <dbReference type="EMBL" id="KHD04703.1"/>
    </source>
</evidence>
<evidence type="ECO:0000256" key="4">
    <source>
        <dbReference type="ARBA" id="ARBA00023118"/>
    </source>
</evidence>
<reference evidence="7 8" key="1">
    <citation type="journal article" date="2016" name="Front. Microbiol.">
        <title>Single-Cell (Meta-)Genomics of a Dimorphic Candidatus Thiomargarita nelsonii Reveals Genomic Plasticity.</title>
        <authorList>
            <person name="Flood B.E."/>
            <person name="Fliss P."/>
            <person name="Jones D.S."/>
            <person name="Dick G.J."/>
            <person name="Jain S."/>
            <person name="Kaster A.K."/>
            <person name="Winkel M."/>
            <person name="Mussmann M."/>
            <person name="Bailey J."/>
        </authorList>
    </citation>
    <scope>NUCLEOTIDE SEQUENCE [LARGE SCALE GENOMIC DNA]</scope>
    <source>
        <strain evidence="7">Hydrate Ridge</strain>
    </source>
</reference>
<evidence type="ECO:0000256" key="6">
    <source>
        <dbReference type="SAM" id="MobiDB-lite"/>
    </source>
</evidence>
<evidence type="ECO:0000256" key="3">
    <source>
        <dbReference type="ARBA" id="ARBA00022490"/>
    </source>
</evidence>
<evidence type="ECO:0000256" key="5">
    <source>
        <dbReference type="ARBA" id="ARBA00030001"/>
    </source>
</evidence>
<accession>A0A0A6P1Q3</accession>
<comment type="subcellular location">
    <subcellularLocation>
        <location evidence="1">Cytoplasm</location>
    </subcellularLocation>
</comment>
<dbReference type="GO" id="GO:0005737">
    <property type="term" value="C:cytoplasm"/>
    <property type="evidence" value="ECO:0007669"/>
    <property type="project" value="UniProtKB-SubCell"/>
</dbReference>
<dbReference type="Pfam" id="PF09701">
    <property type="entry name" value="Cas_Cmr5"/>
    <property type="match status" value="1"/>
</dbReference>
<organism evidence="7 8">
    <name type="scientific">Candidatus Thiomargarita nelsonii</name>
    <dbReference type="NCBI Taxonomy" id="1003181"/>
    <lineage>
        <taxon>Bacteria</taxon>
        <taxon>Pseudomonadati</taxon>
        <taxon>Pseudomonadota</taxon>
        <taxon>Gammaproteobacteria</taxon>
        <taxon>Thiotrichales</taxon>
        <taxon>Thiotrichaceae</taxon>
        <taxon>Thiomargarita</taxon>
    </lineage>
</organism>
<evidence type="ECO:0000256" key="1">
    <source>
        <dbReference type="ARBA" id="ARBA00004496"/>
    </source>
</evidence>
<feature type="region of interest" description="Disordered" evidence="6">
    <location>
        <begin position="1"/>
        <end position="27"/>
    </location>
</feature>
<dbReference type="EMBL" id="JSZA02000036">
    <property type="protein sequence ID" value="KHD04703.1"/>
    <property type="molecule type" value="Genomic_DNA"/>
</dbReference>
<dbReference type="InterPro" id="IPR023101">
    <property type="entry name" value="AF1862-like_dom_sf"/>
</dbReference>
<protein>
    <recommendedName>
        <fullName evidence="5">CRISPR type III-B/RAMP module-associated protein Cmr5</fullName>
    </recommendedName>
</protein>
<comment type="caution">
    <text evidence="7">The sequence shown here is derived from an EMBL/GenBank/DDBJ whole genome shotgun (WGS) entry which is preliminary data.</text>
</comment>
<evidence type="ECO:0000256" key="2">
    <source>
        <dbReference type="ARBA" id="ARBA00006161"/>
    </source>
</evidence>
<keyword evidence="3" id="KW-0963">Cytoplasm</keyword>
<comment type="similarity">
    <text evidence="2">Belongs to the CRISPR system Cmr5 family.</text>
</comment>
<name>A0A0A6P1Q3_9GAMM</name>
<evidence type="ECO:0000313" key="8">
    <source>
        <dbReference type="Proteomes" id="UP000030428"/>
    </source>
</evidence>
<dbReference type="InterPro" id="IPR010160">
    <property type="entry name" value="CRISPR-assoc_prot_Cmr5"/>
</dbReference>
<dbReference type="AlphaFoldDB" id="A0A0A6P1Q3"/>
<dbReference type="Gene3D" id="1.10.520.30">
    <property type="entry name" value="AF1862-like domain"/>
    <property type="match status" value="1"/>
</dbReference>
<feature type="compositionally biased region" description="Basic and acidic residues" evidence="6">
    <location>
        <begin position="10"/>
        <end position="26"/>
    </location>
</feature>
<dbReference type="Proteomes" id="UP000030428">
    <property type="component" value="Unassembled WGS sequence"/>
</dbReference>